<proteinExistence type="predicted"/>
<dbReference type="EMBL" id="CP003345">
    <property type="protein sequence ID" value="AFM02558.1"/>
    <property type="molecule type" value="Genomic_DNA"/>
</dbReference>
<dbReference type="GO" id="GO:0016740">
    <property type="term" value="F:transferase activity"/>
    <property type="evidence" value="ECO:0007669"/>
    <property type="project" value="UniProtKB-KW"/>
</dbReference>
<dbReference type="CDD" id="cd06433">
    <property type="entry name" value="GT_2_WfgS_like"/>
    <property type="match status" value="1"/>
</dbReference>
<dbReference type="Proteomes" id="UP000006054">
    <property type="component" value="Chromosome"/>
</dbReference>
<dbReference type="RefSeq" id="WP_014796027.1">
    <property type="nucleotide sequence ID" value="NC_018018.1"/>
</dbReference>
<dbReference type="HOGENOM" id="CLU_025996_21_1_10"/>
<dbReference type="Pfam" id="PF00535">
    <property type="entry name" value="Glycos_transf_2"/>
    <property type="match status" value="1"/>
</dbReference>
<gene>
    <name evidence="2" type="ordered locus">Fleli_0047</name>
</gene>
<sequence length="272" mass="31360">MKVSIVTVVYNNVSMVADAIESVLNQDYPDLEYILIDGASTDGTTELVRMYQNRITRVISEKDEGLYDAINKGIRMCSGDIIGLLHSDDFYPNNKVVSSFVKAFEEKNTDAVYGDLVYVDKEDTQKVIRYWQSGEFDCESFYKGWMPPHPALFIKKECYLKYGVYDTRFKSAADYELTLRILLKNKISATYLPIVMASMRTGGKSNSSLRNRLMANIEDYKAWKINDLQPKFYTRFMKPLSKIPQYFHGITQEKLELVYATSNSYKNNEVEV</sequence>
<evidence type="ECO:0000259" key="1">
    <source>
        <dbReference type="Pfam" id="PF00535"/>
    </source>
</evidence>
<dbReference type="PATRIC" id="fig|880071.3.peg.50"/>
<dbReference type="PANTHER" id="PTHR43685:SF2">
    <property type="entry name" value="GLYCOSYLTRANSFERASE 2-LIKE DOMAIN-CONTAINING PROTEIN"/>
    <property type="match status" value="1"/>
</dbReference>
<name>I4AF23_BERLS</name>
<feature type="domain" description="Glycosyltransferase 2-like" evidence="1">
    <location>
        <begin position="4"/>
        <end position="131"/>
    </location>
</feature>
<organism evidence="2 3">
    <name type="scientific">Bernardetia litoralis (strain ATCC 23117 / DSM 6794 / NBRC 15988 / NCIMB 1366 / Fx l1 / Sio-4)</name>
    <name type="common">Flexibacter litoralis</name>
    <dbReference type="NCBI Taxonomy" id="880071"/>
    <lineage>
        <taxon>Bacteria</taxon>
        <taxon>Pseudomonadati</taxon>
        <taxon>Bacteroidota</taxon>
        <taxon>Cytophagia</taxon>
        <taxon>Cytophagales</taxon>
        <taxon>Bernardetiaceae</taxon>
        <taxon>Bernardetia</taxon>
    </lineage>
</organism>
<keyword evidence="3" id="KW-1185">Reference proteome</keyword>
<dbReference type="InterPro" id="IPR050834">
    <property type="entry name" value="Glycosyltransf_2"/>
</dbReference>
<dbReference type="InterPro" id="IPR029044">
    <property type="entry name" value="Nucleotide-diphossugar_trans"/>
</dbReference>
<keyword evidence="2" id="KW-0808">Transferase</keyword>
<evidence type="ECO:0000313" key="2">
    <source>
        <dbReference type="EMBL" id="AFM02558.1"/>
    </source>
</evidence>
<dbReference type="SUPFAM" id="SSF53448">
    <property type="entry name" value="Nucleotide-diphospho-sugar transferases"/>
    <property type="match status" value="1"/>
</dbReference>
<dbReference type="AlphaFoldDB" id="I4AF23"/>
<dbReference type="STRING" id="880071.Fleli_0047"/>
<accession>I4AF23</accession>
<dbReference type="InterPro" id="IPR001173">
    <property type="entry name" value="Glyco_trans_2-like"/>
</dbReference>
<dbReference type="KEGG" id="fli:Fleli_0047"/>
<dbReference type="eggNOG" id="COG1215">
    <property type="taxonomic scope" value="Bacteria"/>
</dbReference>
<protein>
    <submittedName>
        <fullName evidence="2">Glycosyl transferase</fullName>
    </submittedName>
</protein>
<reference evidence="3" key="1">
    <citation type="submission" date="2012-06" db="EMBL/GenBank/DDBJ databases">
        <title>The complete genome of Flexibacter litoralis DSM 6794.</title>
        <authorList>
            <person name="Lucas S."/>
            <person name="Copeland A."/>
            <person name="Lapidus A."/>
            <person name="Glavina del Rio T."/>
            <person name="Dalin E."/>
            <person name="Tice H."/>
            <person name="Bruce D."/>
            <person name="Goodwin L."/>
            <person name="Pitluck S."/>
            <person name="Peters L."/>
            <person name="Ovchinnikova G."/>
            <person name="Lu M."/>
            <person name="Kyrpides N."/>
            <person name="Mavromatis K."/>
            <person name="Ivanova N."/>
            <person name="Brettin T."/>
            <person name="Detter J.C."/>
            <person name="Han C."/>
            <person name="Larimer F."/>
            <person name="Land M."/>
            <person name="Hauser L."/>
            <person name="Markowitz V."/>
            <person name="Cheng J.-F."/>
            <person name="Hugenholtz P."/>
            <person name="Woyke T."/>
            <person name="Wu D."/>
            <person name="Spring S."/>
            <person name="Lang E."/>
            <person name="Kopitz M."/>
            <person name="Brambilla E."/>
            <person name="Klenk H.-P."/>
            <person name="Eisen J.A."/>
        </authorList>
    </citation>
    <scope>NUCLEOTIDE SEQUENCE [LARGE SCALE GENOMIC DNA]</scope>
    <source>
        <strain evidence="3">ATCC 23117 / DSM 6794 / NBRC 15988 / NCIMB 1366 / Sio-4</strain>
    </source>
</reference>
<dbReference type="Gene3D" id="3.90.550.10">
    <property type="entry name" value="Spore Coat Polysaccharide Biosynthesis Protein SpsA, Chain A"/>
    <property type="match status" value="1"/>
</dbReference>
<evidence type="ECO:0000313" key="3">
    <source>
        <dbReference type="Proteomes" id="UP000006054"/>
    </source>
</evidence>
<dbReference type="PANTHER" id="PTHR43685">
    <property type="entry name" value="GLYCOSYLTRANSFERASE"/>
    <property type="match status" value="1"/>
</dbReference>